<feature type="transmembrane region" description="Helical" evidence="1">
    <location>
        <begin position="31"/>
        <end position="49"/>
    </location>
</feature>
<protein>
    <submittedName>
        <fullName evidence="2">Uncharacterized protein</fullName>
    </submittedName>
</protein>
<evidence type="ECO:0000256" key="1">
    <source>
        <dbReference type="SAM" id="Phobius"/>
    </source>
</evidence>
<organism evidence="2 3">
    <name type="scientific">Rarispira pelagica</name>
    <dbReference type="NCBI Taxonomy" id="3141764"/>
    <lineage>
        <taxon>Bacteria</taxon>
        <taxon>Pseudomonadati</taxon>
        <taxon>Spirochaetota</taxon>
        <taxon>Spirochaetia</taxon>
        <taxon>Winmispirales</taxon>
        <taxon>Winmispiraceae</taxon>
        <taxon>Rarispira</taxon>
    </lineage>
</organism>
<dbReference type="Proteomes" id="UP001466331">
    <property type="component" value="Unassembled WGS sequence"/>
</dbReference>
<feature type="transmembrane region" description="Helical" evidence="1">
    <location>
        <begin position="171"/>
        <end position="194"/>
    </location>
</feature>
<accession>A0ABU9U9N4</accession>
<feature type="transmembrane region" description="Helical" evidence="1">
    <location>
        <begin position="100"/>
        <end position="119"/>
    </location>
</feature>
<sequence length="206" mass="23940">MEKQDFDRYLEDLREIKQILREKEGYPVVEYWAFLLWGVVVLIGAFIAWWCSSIGWSEHQIFWGLWLPLMVVASVGEFVAWVRQSRRLDVVLFTPGMLKVIVASIGIFVVLLAMSFSLLDSGRDVPGIYVLLGSVPLFMYGVMSYMELFFPGAVLLFVGFFMWIGGWKDDWLYFVAAGMISVAYFISGYLFWFWDREYSKDALHKV</sequence>
<gene>
    <name evidence="2" type="ORF">WKV44_01405</name>
</gene>
<dbReference type="RefSeq" id="WP_420068640.1">
    <property type="nucleotide sequence ID" value="NZ_JBCHKQ010000001.1"/>
</dbReference>
<feature type="transmembrane region" description="Helical" evidence="1">
    <location>
        <begin position="125"/>
        <end position="143"/>
    </location>
</feature>
<keyword evidence="1" id="KW-1133">Transmembrane helix</keyword>
<evidence type="ECO:0000313" key="2">
    <source>
        <dbReference type="EMBL" id="MEM5947189.1"/>
    </source>
</evidence>
<evidence type="ECO:0000313" key="3">
    <source>
        <dbReference type="Proteomes" id="UP001466331"/>
    </source>
</evidence>
<keyword evidence="3" id="KW-1185">Reference proteome</keyword>
<feature type="transmembrane region" description="Helical" evidence="1">
    <location>
        <begin position="61"/>
        <end position="80"/>
    </location>
</feature>
<name>A0ABU9U9N4_9SPIR</name>
<feature type="transmembrane region" description="Helical" evidence="1">
    <location>
        <begin position="148"/>
        <end position="165"/>
    </location>
</feature>
<reference evidence="2 3" key="1">
    <citation type="submission" date="2024-03" db="EMBL/GenBank/DDBJ databases">
        <title>Ignisphaera cupida sp. nov., a hyperthermophilic hydrolytic archaeon from a hot spring of Kamchatka, and proposal of Ignisphaeraceae fam. nov.</title>
        <authorList>
            <person name="Podosokorskaya O.A."/>
            <person name="Elcheninov A.G."/>
            <person name="Maltseva A.I."/>
            <person name="Zayulina K.S."/>
            <person name="Novikov A."/>
            <person name="Merkel A.Y."/>
        </authorList>
    </citation>
    <scope>NUCLEOTIDE SEQUENCE [LARGE SCALE GENOMIC DNA]</scope>
    <source>
        <strain evidence="2 3">38H-sp</strain>
    </source>
</reference>
<keyword evidence="1" id="KW-0472">Membrane</keyword>
<keyword evidence="1" id="KW-0812">Transmembrane</keyword>
<proteinExistence type="predicted"/>
<comment type="caution">
    <text evidence="2">The sequence shown here is derived from an EMBL/GenBank/DDBJ whole genome shotgun (WGS) entry which is preliminary data.</text>
</comment>
<dbReference type="EMBL" id="JBCHKQ010000001">
    <property type="protein sequence ID" value="MEM5947189.1"/>
    <property type="molecule type" value="Genomic_DNA"/>
</dbReference>